<dbReference type="Pfam" id="PF04965">
    <property type="entry name" value="GPW_gp25"/>
    <property type="match status" value="1"/>
</dbReference>
<dbReference type="InterPro" id="IPR053176">
    <property type="entry name" value="T6SS_TssE1-like"/>
</dbReference>
<dbReference type="NCBIfam" id="TIGR03357">
    <property type="entry name" value="VI_zyme"/>
    <property type="match status" value="1"/>
</dbReference>
<feature type="domain" description="IraD/Gp25-like" evidence="1">
    <location>
        <begin position="56"/>
        <end position="154"/>
    </location>
</feature>
<dbReference type="PANTHER" id="PTHR38595:SF1">
    <property type="entry name" value="TYPE VI SECRETION SYSTEM COMPONENT TSSE1"/>
    <property type="match status" value="1"/>
</dbReference>
<dbReference type="EMBL" id="FOZG01000002">
    <property type="protein sequence ID" value="SFS03761.1"/>
    <property type="molecule type" value="Genomic_DNA"/>
</dbReference>
<dbReference type="STRING" id="1166337.SAMN05192580_2828"/>
<reference evidence="2 3" key="1">
    <citation type="submission" date="2016-10" db="EMBL/GenBank/DDBJ databases">
        <authorList>
            <person name="de Groot N.N."/>
        </authorList>
    </citation>
    <scope>NUCLEOTIDE SEQUENCE [LARGE SCALE GENOMIC DNA]</scope>
    <source>
        <strain evidence="2 3">S5-249</strain>
    </source>
</reference>
<sequence>MALPPRARATLFDKLVSGNDMEGLIDQGEGRVTSVSRETMRTYAVPKVERFNEEALRVTVRREIAWLLNTTQLGAAVDLEPYPHVQTSVLNYGVPDLAGRAITRRIIVQRARDVRNAIRTFEPRIDDSSLVVEPQENEFGDGAVRFAIHGDVIAAAHPMPVTFTTAVDPDTAAVEISG</sequence>
<accession>A0A1I6LK66</accession>
<protein>
    <submittedName>
        <fullName evidence="2">Type VI secretion system protein ImpF</fullName>
    </submittedName>
</protein>
<dbReference type="AlphaFoldDB" id="A0A1I6LK66"/>
<dbReference type="PANTHER" id="PTHR38595">
    <property type="entry name" value="CYTOPLASMIC PROTEIN-RELATED"/>
    <property type="match status" value="1"/>
</dbReference>
<evidence type="ECO:0000313" key="3">
    <source>
        <dbReference type="Proteomes" id="UP000198824"/>
    </source>
</evidence>
<dbReference type="InterPro" id="IPR007048">
    <property type="entry name" value="IraD/Gp25-like"/>
</dbReference>
<name>A0A1I6LK66_9SPHN</name>
<proteinExistence type="predicted"/>
<dbReference type="RefSeq" id="WP_093315563.1">
    <property type="nucleotide sequence ID" value="NZ_FOZG01000002.1"/>
</dbReference>
<evidence type="ECO:0000313" key="2">
    <source>
        <dbReference type="EMBL" id="SFS03761.1"/>
    </source>
</evidence>
<keyword evidence="3" id="KW-1185">Reference proteome</keyword>
<dbReference type="Gene3D" id="3.10.450.40">
    <property type="match status" value="1"/>
</dbReference>
<gene>
    <name evidence="2" type="ORF">SAMN05192580_2828</name>
</gene>
<dbReference type="OrthoDB" id="119583at2"/>
<dbReference type="InterPro" id="IPR017737">
    <property type="entry name" value="TssE1-like"/>
</dbReference>
<dbReference type="Proteomes" id="UP000198824">
    <property type="component" value="Unassembled WGS sequence"/>
</dbReference>
<dbReference type="SUPFAM" id="SSF160719">
    <property type="entry name" value="gpW/gp25-like"/>
    <property type="match status" value="1"/>
</dbReference>
<organism evidence="2 3">
    <name type="scientific">Sphingomonas jatrophae</name>
    <dbReference type="NCBI Taxonomy" id="1166337"/>
    <lineage>
        <taxon>Bacteria</taxon>
        <taxon>Pseudomonadati</taxon>
        <taxon>Pseudomonadota</taxon>
        <taxon>Alphaproteobacteria</taxon>
        <taxon>Sphingomonadales</taxon>
        <taxon>Sphingomonadaceae</taxon>
        <taxon>Sphingomonas</taxon>
    </lineage>
</organism>
<evidence type="ECO:0000259" key="1">
    <source>
        <dbReference type="Pfam" id="PF04965"/>
    </source>
</evidence>